<dbReference type="SUPFAM" id="SSF81383">
    <property type="entry name" value="F-box domain"/>
    <property type="match status" value="1"/>
</dbReference>
<proteinExistence type="predicted"/>
<reference evidence="2 3" key="1">
    <citation type="submission" date="2020-06" db="EMBL/GenBank/DDBJ databases">
        <title>Transcriptomic and genomic resources for Thalictrum thalictroides and T. hernandezii: Facilitating candidate gene discovery in an emerging model plant lineage.</title>
        <authorList>
            <person name="Arias T."/>
            <person name="Riano-Pachon D.M."/>
            <person name="Di Stilio V.S."/>
        </authorList>
    </citation>
    <scope>NUCLEOTIDE SEQUENCE [LARGE SCALE GENOMIC DNA]</scope>
    <source>
        <strain evidence="3">cv. WT478/WT964</strain>
        <tissue evidence="2">Leaves</tissue>
    </source>
</reference>
<dbReference type="InterPro" id="IPR050796">
    <property type="entry name" value="SCF_F-box_component"/>
</dbReference>
<dbReference type="EMBL" id="JABWDY010044285">
    <property type="protein sequence ID" value="KAF5175260.1"/>
    <property type="molecule type" value="Genomic_DNA"/>
</dbReference>
<evidence type="ECO:0000259" key="1">
    <source>
        <dbReference type="Pfam" id="PF08268"/>
    </source>
</evidence>
<dbReference type="InterPro" id="IPR036047">
    <property type="entry name" value="F-box-like_dom_sf"/>
</dbReference>
<accession>A0A7J6USK4</accession>
<comment type="caution">
    <text evidence="2">The sequence shown here is derived from an EMBL/GenBank/DDBJ whole genome shotgun (WGS) entry which is preliminary data.</text>
</comment>
<keyword evidence="3" id="KW-1185">Reference proteome</keyword>
<dbReference type="InterPro" id="IPR013187">
    <property type="entry name" value="F-box-assoc_dom_typ3"/>
</dbReference>
<organism evidence="2 3">
    <name type="scientific">Thalictrum thalictroides</name>
    <name type="common">Rue-anemone</name>
    <name type="synonym">Anemone thalictroides</name>
    <dbReference type="NCBI Taxonomy" id="46969"/>
    <lineage>
        <taxon>Eukaryota</taxon>
        <taxon>Viridiplantae</taxon>
        <taxon>Streptophyta</taxon>
        <taxon>Embryophyta</taxon>
        <taxon>Tracheophyta</taxon>
        <taxon>Spermatophyta</taxon>
        <taxon>Magnoliopsida</taxon>
        <taxon>Ranunculales</taxon>
        <taxon>Ranunculaceae</taxon>
        <taxon>Thalictroideae</taxon>
        <taxon>Thalictrum</taxon>
    </lineage>
</organism>
<gene>
    <name evidence="2" type="ORF">FRX31_035153</name>
</gene>
<dbReference type="PANTHER" id="PTHR31672">
    <property type="entry name" value="BNACNNG10540D PROTEIN"/>
    <property type="match status" value="1"/>
</dbReference>
<dbReference type="OrthoDB" id="1918594at2759"/>
<protein>
    <recommendedName>
        <fullName evidence="1">F-box associated beta-propeller type 3 domain-containing protein</fullName>
    </recommendedName>
</protein>
<evidence type="ECO:0000313" key="3">
    <source>
        <dbReference type="Proteomes" id="UP000554482"/>
    </source>
</evidence>
<dbReference type="Gene3D" id="1.20.1280.50">
    <property type="match status" value="1"/>
</dbReference>
<dbReference type="PANTHER" id="PTHR31672:SF11">
    <property type="entry name" value="F-BOX PROTEIN CPR1-LIKE ISOFORM X2"/>
    <property type="match status" value="1"/>
</dbReference>
<name>A0A7J6USK4_THATH</name>
<dbReference type="AlphaFoldDB" id="A0A7J6USK4"/>
<evidence type="ECO:0000313" key="2">
    <source>
        <dbReference type="EMBL" id="KAF5175260.1"/>
    </source>
</evidence>
<sequence length="386" mass="44880">MVKNSGESSALPMKLIIDDEDILTIILIRIPTEALHRNVRYVCHKWLNIISTQDFAQRNLPYSRPKLILLTTRQSRESKFEIYDMKEDKLIRDCSMGSWKGQARNSCRGLILVADENKKLNRLRRLHVFNPITMKRTTLPQCPSSCPHEDCTAWLAFDSSNNVFKVVHMYADQFGYEIWSLGIDTKWRVVPGPFENINDRPFNPDYFTWNDPIAVNDKVLHWNVNKARKYIISMDVTDELVRKTSIPDYGERKAYELIEMGGCLAILFRLSDSQKDIWILEDCQSEKWIKIHSIISSSIQSSMRLRHSPQLLNLGPVLSLNNGEIILFKSYIKNVLYAYELKSSTLKMLKINFTDDHKLIVHVNSLISCEEYQDQLSKLFQPCQIS</sequence>
<dbReference type="Proteomes" id="UP000554482">
    <property type="component" value="Unassembled WGS sequence"/>
</dbReference>
<dbReference type="NCBIfam" id="TIGR01640">
    <property type="entry name" value="F_box_assoc_1"/>
    <property type="match status" value="1"/>
</dbReference>
<dbReference type="InterPro" id="IPR017451">
    <property type="entry name" value="F-box-assoc_interact_dom"/>
</dbReference>
<dbReference type="Pfam" id="PF08268">
    <property type="entry name" value="FBA_3"/>
    <property type="match status" value="1"/>
</dbReference>
<feature type="domain" description="F-box associated beta-propeller type 3" evidence="1">
    <location>
        <begin position="70"/>
        <end position="359"/>
    </location>
</feature>